<evidence type="ECO:0000313" key="3">
    <source>
        <dbReference type="Proteomes" id="UP000054988"/>
    </source>
</evidence>
<evidence type="ECO:0000313" key="2">
    <source>
        <dbReference type="EMBL" id="KTB34103.1"/>
    </source>
</evidence>
<feature type="region of interest" description="Disordered" evidence="1">
    <location>
        <begin position="202"/>
        <end position="222"/>
    </location>
</feature>
<reference evidence="2 3" key="1">
    <citation type="submission" date="2015-12" db="EMBL/GenBank/DDBJ databases">
        <title>Draft genome sequence of Moniliophthora roreri, the causal agent of frosty pod rot of cacao.</title>
        <authorList>
            <person name="Aime M.C."/>
            <person name="Diaz-Valderrama J.R."/>
            <person name="Kijpornyongpan T."/>
            <person name="Phillips-Mora W."/>
        </authorList>
    </citation>
    <scope>NUCLEOTIDE SEQUENCE [LARGE SCALE GENOMIC DNA]</scope>
    <source>
        <strain evidence="2 3">MCA 2952</strain>
    </source>
</reference>
<dbReference type="EMBL" id="LATX01002121">
    <property type="protein sequence ID" value="KTB34103.1"/>
    <property type="molecule type" value="Genomic_DNA"/>
</dbReference>
<comment type="caution">
    <text evidence="2">The sequence shown here is derived from an EMBL/GenBank/DDBJ whole genome shotgun (WGS) entry which is preliminary data.</text>
</comment>
<sequence>MFNNQSGFTIYGGTFNNVRGRTTWIDPDIRTHNGRSTSSYHRTRSTPGNQHHPHAAPQSTQSTSFPPPPRTQTADAAFFAQTFDSSSRPPPSVQNTSKYQRRTMSGNYNTRVVHSSDELLEAVAGSGFFNNCSNLTVDPDSPITVTTGSGTQINTHYRHTENNVRSGKTTFMDFHSDSERGEEAEQVQEENTEDCEWVHANGRQTFERATQSTQSGQDPVAP</sequence>
<dbReference type="AlphaFoldDB" id="A0A0W0FCL1"/>
<organism evidence="2 3">
    <name type="scientific">Moniliophthora roreri</name>
    <name type="common">Frosty pod rot fungus</name>
    <name type="synonym">Monilia roreri</name>
    <dbReference type="NCBI Taxonomy" id="221103"/>
    <lineage>
        <taxon>Eukaryota</taxon>
        <taxon>Fungi</taxon>
        <taxon>Dikarya</taxon>
        <taxon>Basidiomycota</taxon>
        <taxon>Agaricomycotina</taxon>
        <taxon>Agaricomycetes</taxon>
        <taxon>Agaricomycetidae</taxon>
        <taxon>Agaricales</taxon>
        <taxon>Marasmiineae</taxon>
        <taxon>Marasmiaceae</taxon>
        <taxon>Moniliophthora</taxon>
    </lineage>
</organism>
<protein>
    <submittedName>
        <fullName evidence="2">Uncharacterized protein</fullName>
    </submittedName>
</protein>
<gene>
    <name evidence="2" type="ORF">WG66_13309</name>
</gene>
<feature type="compositionally biased region" description="Polar residues" evidence="1">
    <location>
        <begin position="93"/>
        <end position="105"/>
    </location>
</feature>
<accession>A0A0W0FCL1</accession>
<feature type="region of interest" description="Disordered" evidence="1">
    <location>
        <begin position="19"/>
        <end position="105"/>
    </location>
</feature>
<name>A0A0W0FCL1_MONRR</name>
<proteinExistence type="predicted"/>
<feature type="compositionally biased region" description="Low complexity" evidence="1">
    <location>
        <begin position="71"/>
        <end position="87"/>
    </location>
</feature>
<evidence type="ECO:0000256" key="1">
    <source>
        <dbReference type="SAM" id="MobiDB-lite"/>
    </source>
</evidence>
<dbReference type="Proteomes" id="UP000054988">
    <property type="component" value="Unassembled WGS sequence"/>
</dbReference>